<gene>
    <name evidence="1" type="ORF">SAMN06265173_1478</name>
</gene>
<dbReference type="AlphaFoldDB" id="A0A521FRM0"/>
<accession>A0A521FRM0</accession>
<dbReference type="EMBL" id="FXTO01000047">
    <property type="protein sequence ID" value="SMO98875.1"/>
    <property type="molecule type" value="Genomic_DNA"/>
</dbReference>
<evidence type="ECO:0000313" key="2">
    <source>
        <dbReference type="Proteomes" id="UP000316030"/>
    </source>
</evidence>
<dbReference type="RefSeq" id="WP_142494942.1">
    <property type="nucleotide sequence ID" value="NZ_FXTO01000047.1"/>
</dbReference>
<dbReference type="OrthoDB" id="7876148at2"/>
<dbReference type="Proteomes" id="UP000316030">
    <property type="component" value="Unassembled WGS sequence"/>
</dbReference>
<sequence length="85" mass="9086">MGITEDLADALARDAIEAAEVLEDDLLIEQVAKTLGDSSTTTQEAFLTAVRVRLAEKRARKFLETKLNAALKARQTAGDAGRANG</sequence>
<organism evidence="1 2">
    <name type="scientific">Thalassovita litoralis</name>
    <dbReference type="NCBI Taxonomy" id="1010611"/>
    <lineage>
        <taxon>Bacteria</taxon>
        <taxon>Pseudomonadati</taxon>
        <taxon>Pseudomonadota</taxon>
        <taxon>Alphaproteobacteria</taxon>
        <taxon>Rhodobacterales</taxon>
        <taxon>Roseobacteraceae</taxon>
        <taxon>Thalassovita</taxon>
    </lineage>
</organism>
<reference evidence="1 2" key="1">
    <citation type="submission" date="2017-05" db="EMBL/GenBank/DDBJ databases">
        <authorList>
            <person name="Varghese N."/>
            <person name="Submissions S."/>
        </authorList>
    </citation>
    <scope>NUCLEOTIDE SEQUENCE [LARGE SCALE GENOMIC DNA]</scope>
    <source>
        <strain evidence="1 2">DSM 29506</strain>
    </source>
</reference>
<proteinExistence type="predicted"/>
<evidence type="ECO:0000313" key="1">
    <source>
        <dbReference type="EMBL" id="SMO98875.1"/>
    </source>
</evidence>
<protein>
    <submittedName>
        <fullName evidence="1">Uncharacterized protein</fullName>
    </submittedName>
</protein>
<keyword evidence="2" id="KW-1185">Reference proteome</keyword>
<name>A0A521FRM0_9RHOB</name>